<evidence type="ECO:0008006" key="4">
    <source>
        <dbReference type="Google" id="ProtNLM"/>
    </source>
</evidence>
<feature type="compositionally biased region" description="Basic and acidic residues" evidence="1">
    <location>
        <begin position="119"/>
        <end position="128"/>
    </location>
</feature>
<dbReference type="RefSeq" id="WP_379752068.1">
    <property type="nucleotide sequence ID" value="NZ_JBHSMR010000008.1"/>
</dbReference>
<reference evidence="3" key="1">
    <citation type="journal article" date="2019" name="Int. J. Syst. Evol. Microbiol.">
        <title>The Global Catalogue of Microorganisms (GCM) 10K type strain sequencing project: providing services to taxonomists for standard genome sequencing and annotation.</title>
        <authorList>
            <consortium name="The Broad Institute Genomics Platform"/>
            <consortium name="The Broad Institute Genome Sequencing Center for Infectious Disease"/>
            <person name="Wu L."/>
            <person name="Ma J."/>
        </authorList>
    </citation>
    <scope>NUCLEOTIDE SEQUENCE [LARGE SCALE GENOMIC DNA]</scope>
    <source>
        <strain evidence="3">CCUG 43111</strain>
    </source>
</reference>
<feature type="compositionally biased region" description="Pro residues" evidence="1">
    <location>
        <begin position="60"/>
        <end position="84"/>
    </location>
</feature>
<feature type="region of interest" description="Disordered" evidence="1">
    <location>
        <begin position="47"/>
        <end position="158"/>
    </location>
</feature>
<evidence type="ECO:0000313" key="3">
    <source>
        <dbReference type="Proteomes" id="UP001596101"/>
    </source>
</evidence>
<name>A0ABW0MKB3_9BURK</name>
<proteinExistence type="predicted"/>
<keyword evidence="3" id="KW-1185">Reference proteome</keyword>
<organism evidence="2 3">
    <name type="scientific">Massilia suwonensis</name>
    <dbReference type="NCBI Taxonomy" id="648895"/>
    <lineage>
        <taxon>Bacteria</taxon>
        <taxon>Pseudomonadati</taxon>
        <taxon>Pseudomonadota</taxon>
        <taxon>Betaproteobacteria</taxon>
        <taxon>Burkholderiales</taxon>
        <taxon>Oxalobacteraceae</taxon>
        <taxon>Telluria group</taxon>
        <taxon>Massilia</taxon>
    </lineage>
</organism>
<dbReference type="EMBL" id="JBHSMR010000008">
    <property type="protein sequence ID" value="MFC5477427.1"/>
    <property type="molecule type" value="Genomic_DNA"/>
</dbReference>
<accession>A0ABW0MKB3</accession>
<comment type="caution">
    <text evidence="2">The sequence shown here is derived from an EMBL/GenBank/DDBJ whole genome shotgun (WGS) entry which is preliminary data.</text>
</comment>
<evidence type="ECO:0000313" key="2">
    <source>
        <dbReference type="EMBL" id="MFC5477427.1"/>
    </source>
</evidence>
<protein>
    <recommendedName>
        <fullName evidence="4">Energy transducer TonB</fullName>
    </recommendedName>
</protein>
<gene>
    <name evidence="2" type="ORF">ACFPQ5_04460</name>
</gene>
<evidence type="ECO:0000256" key="1">
    <source>
        <dbReference type="SAM" id="MobiDB-lite"/>
    </source>
</evidence>
<sequence>MKLAATGGLVFEDDAGRAQRRIAAGIAVSLALHALVLNLQRDGWRREAQEPPRPIAVRLQPPPPAPPAPEAAPTPPSQPAPRPTPRARTERPKPVIAVDSAPAQPEPFTVQQAPQPEPEAPHFDREAARQMARSLANMRDPAKEGTAVGQFPDKPLETETRAARAIGAAKRRDCKDGLPGGLLGPLLILADKKDSGCKW</sequence>
<dbReference type="Proteomes" id="UP001596101">
    <property type="component" value="Unassembled WGS sequence"/>
</dbReference>